<dbReference type="GO" id="GO:0045881">
    <property type="term" value="P:positive regulation of sporulation resulting in formation of a cellular spore"/>
    <property type="evidence" value="ECO:0007669"/>
    <property type="project" value="InterPro"/>
</dbReference>
<dbReference type="SMART" id="SM01251">
    <property type="entry name" value="KbaA"/>
    <property type="match status" value="1"/>
</dbReference>
<sequence>MTSRNWVRLFLSTLLLGAIATGITGFIVRWEEYQPLFADFEVLEIISVLFWLAGVGLIFSILSQMGFFAYLTVHRFGLGIFRSLWNGVQVVLILFALFDLVYLRYSNFAENGESYGPYIALALIVLAAGLAAAFLKARQTNKGAFIPALFFMVVVTSVEWTPALRVNEESWVYLMLFPLLICNAYQLLILHKLNESSMKKREAIKAAK</sequence>
<dbReference type="PIRSF" id="PIRSF029886">
    <property type="entry name" value="KBAA"/>
    <property type="match status" value="1"/>
</dbReference>
<dbReference type="EMBL" id="VTES01000012">
    <property type="protein sequence ID" value="TYS57713.1"/>
    <property type="molecule type" value="Genomic_DNA"/>
</dbReference>
<name>A0A5D4QUM8_9BACI</name>
<comment type="subcellular location">
    <subcellularLocation>
        <location evidence="1">Cell membrane</location>
    </subcellularLocation>
</comment>
<feature type="transmembrane region" description="Helical" evidence="2">
    <location>
        <begin position="83"/>
        <end position="103"/>
    </location>
</feature>
<feature type="transmembrane region" description="Helical" evidence="2">
    <location>
        <begin position="170"/>
        <end position="190"/>
    </location>
</feature>
<keyword evidence="2" id="KW-0812">Transmembrane</keyword>
<feature type="transmembrane region" description="Helical" evidence="2">
    <location>
        <begin position="49"/>
        <end position="71"/>
    </location>
</feature>
<dbReference type="GO" id="GO:0030435">
    <property type="term" value="P:sporulation resulting in formation of a cellular spore"/>
    <property type="evidence" value="ECO:0007669"/>
    <property type="project" value="UniProtKB-KW"/>
</dbReference>
<proteinExistence type="predicted"/>
<comment type="caution">
    <text evidence="3">The sequence shown here is derived from an EMBL/GenBank/DDBJ whole genome shotgun (WGS) entry which is preliminary data.</text>
</comment>
<keyword evidence="1 2" id="KW-0472">Membrane</keyword>
<keyword evidence="1" id="KW-0749">Sporulation</keyword>
<feature type="transmembrane region" description="Helical" evidence="2">
    <location>
        <begin position="115"/>
        <end position="135"/>
    </location>
</feature>
<dbReference type="InterPro" id="IPR024164">
    <property type="entry name" value="KinB-signalling_activ"/>
</dbReference>
<evidence type="ECO:0000256" key="2">
    <source>
        <dbReference type="SAM" id="Phobius"/>
    </source>
</evidence>
<evidence type="ECO:0000313" key="4">
    <source>
        <dbReference type="EMBL" id="TYS57713.1"/>
    </source>
</evidence>
<gene>
    <name evidence="4" type="ORF">FZD47_24645</name>
    <name evidence="3" type="ORF">FZD51_24105</name>
</gene>
<evidence type="ECO:0000313" key="5">
    <source>
        <dbReference type="Proteomes" id="UP000322139"/>
    </source>
</evidence>
<dbReference type="Proteomes" id="UP000322139">
    <property type="component" value="Unassembled WGS sequence"/>
</dbReference>
<keyword evidence="1" id="KW-1003">Cell membrane</keyword>
<protein>
    <recommendedName>
        <fullName evidence="1">KinB-signaling pathway activation protein</fullName>
    </recommendedName>
</protein>
<evidence type="ECO:0000313" key="6">
    <source>
        <dbReference type="Proteomes" id="UP000323732"/>
    </source>
</evidence>
<organism evidence="3 5">
    <name type="scientific">Bacillus infantis</name>
    <dbReference type="NCBI Taxonomy" id="324767"/>
    <lineage>
        <taxon>Bacteria</taxon>
        <taxon>Bacillati</taxon>
        <taxon>Bacillota</taxon>
        <taxon>Bacilli</taxon>
        <taxon>Bacillales</taxon>
        <taxon>Bacillaceae</taxon>
        <taxon>Bacillus</taxon>
    </lineage>
</organism>
<feature type="transmembrane region" description="Helical" evidence="2">
    <location>
        <begin position="144"/>
        <end position="164"/>
    </location>
</feature>
<comment type="function">
    <text evidence="1">Involved in the activation of the KinB signaling pathway of sporulation.</text>
</comment>
<dbReference type="AlphaFoldDB" id="A0A5D4QUM8"/>
<keyword evidence="2" id="KW-1133">Transmembrane helix</keyword>
<dbReference type="Pfam" id="PF14089">
    <property type="entry name" value="KbaA"/>
    <property type="match status" value="1"/>
</dbReference>
<accession>A0A5D4QUM8</accession>
<dbReference type="EMBL" id="VTER01000018">
    <property type="protein sequence ID" value="TYS41584.1"/>
    <property type="molecule type" value="Genomic_DNA"/>
</dbReference>
<dbReference type="GO" id="GO:0005886">
    <property type="term" value="C:plasma membrane"/>
    <property type="evidence" value="ECO:0007669"/>
    <property type="project" value="UniProtKB-SubCell"/>
</dbReference>
<dbReference type="Proteomes" id="UP000323732">
    <property type="component" value="Unassembled WGS sequence"/>
</dbReference>
<dbReference type="RefSeq" id="WP_022543223.1">
    <property type="nucleotide sequence ID" value="NZ_JAHXNN010000026.1"/>
</dbReference>
<reference evidence="5 6" key="1">
    <citation type="submission" date="2019-08" db="EMBL/GenBank/DDBJ databases">
        <title>Bacillus genomes from the desert of Cuatro Cienegas, Coahuila.</title>
        <authorList>
            <person name="Olmedo-Alvarez G."/>
        </authorList>
    </citation>
    <scope>NUCLEOTIDE SEQUENCE [LARGE SCALE GENOMIC DNA]</scope>
    <source>
        <strain evidence="4 6">CH37_1T</strain>
        <strain evidence="3 5">CH446_14T</strain>
    </source>
</reference>
<evidence type="ECO:0000313" key="3">
    <source>
        <dbReference type="EMBL" id="TYS41584.1"/>
    </source>
</evidence>
<evidence type="ECO:0000256" key="1">
    <source>
        <dbReference type="PIRNR" id="PIRNR029886"/>
    </source>
</evidence>